<name>A0A0F8ZE62_9ZZZZ</name>
<dbReference type="EMBL" id="LAZR01060868">
    <property type="protein sequence ID" value="KKK64779.1"/>
    <property type="molecule type" value="Genomic_DNA"/>
</dbReference>
<sequence length="95" mass="11131">MRKKRVYTEKIHAQRLLGMLKRKEPCGWCPAQRGYGRFKKAGNPRELWVFSADSHPCKVCRTFINITHSCPCRKLPKGEAIKRTWIALEKKGYLK</sequence>
<proteinExistence type="predicted"/>
<organism evidence="1">
    <name type="scientific">marine sediment metagenome</name>
    <dbReference type="NCBI Taxonomy" id="412755"/>
    <lineage>
        <taxon>unclassified sequences</taxon>
        <taxon>metagenomes</taxon>
        <taxon>ecological metagenomes</taxon>
    </lineage>
</organism>
<protein>
    <submittedName>
        <fullName evidence="1">Uncharacterized protein</fullName>
    </submittedName>
</protein>
<dbReference type="AlphaFoldDB" id="A0A0F8ZE62"/>
<gene>
    <name evidence="1" type="ORF">LCGC14_2980740</name>
</gene>
<comment type="caution">
    <text evidence="1">The sequence shown here is derived from an EMBL/GenBank/DDBJ whole genome shotgun (WGS) entry which is preliminary data.</text>
</comment>
<accession>A0A0F8ZE62</accession>
<evidence type="ECO:0000313" key="1">
    <source>
        <dbReference type="EMBL" id="KKK64779.1"/>
    </source>
</evidence>
<reference evidence="1" key="1">
    <citation type="journal article" date="2015" name="Nature">
        <title>Complex archaea that bridge the gap between prokaryotes and eukaryotes.</title>
        <authorList>
            <person name="Spang A."/>
            <person name="Saw J.H."/>
            <person name="Jorgensen S.L."/>
            <person name="Zaremba-Niedzwiedzka K."/>
            <person name="Martijn J."/>
            <person name="Lind A.E."/>
            <person name="van Eijk R."/>
            <person name="Schleper C."/>
            <person name="Guy L."/>
            <person name="Ettema T.J."/>
        </authorList>
    </citation>
    <scope>NUCLEOTIDE SEQUENCE</scope>
</reference>